<keyword evidence="2" id="KW-1133">Transmembrane helix</keyword>
<organism evidence="3 4">
    <name type="scientific">Nesterenkonia sedimenti</name>
    <dbReference type="NCBI Taxonomy" id="1463632"/>
    <lineage>
        <taxon>Bacteria</taxon>
        <taxon>Bacillati</taxon>
        <taxon>Actinomycetota</taxon>
        <taxon>Actinomycetes</taxon>
        <taxon>Micrococcales</taxon>
        <taxon>Micrococcaceae</taxon>
        <taxon>Nesterenkonia</taxon>
    </lineage>
</organism>
<feature type="transmembrane region" description="Helical" evidence="2">
    <location>
        <begin position="460"/>
        <end position="480"/>
    </location>
</feature>
<evidence type="ECO:0000313" key="3">
    <source>
        <dbReference type="EMBL" id="NLS09660.1"/>
    </source>
</evidence>
<accession>A0A7X8TJI0</accession>
<keyword evidence="4" id="KW-1185">Reference proteome</keyword>
<dbReference type="Proteomes" id="UP000523139">
    <property type="component" value="Unassembled WGS sequence"/>
</dbReference>
<feature type="compositionally biased region" description="Low complexity" evidence="1">
    <location>
        <begin position="204"/>
        <end position="214"/>
    </location>
</feature>
<feature type="compositionally biased region" description="Acidic residues" evidence="1">
    <location>
        <begin position="31"/>
        <end position="54"/>
    </location>
</feature>
<feature type="compositionally biased region" description="Basic and acidic residues" evidence="1">
    <location>
        <begin position="308"/>
        <end position="329"/>
    </location>
</feature>
<feature type="transmembrane region" description="Helical" evidence="2">
    <location>
        <begin position="519"/>
        <end position="539"/>
    </location>
</feature>
<proteinExistence type="predicted"/>
<comment type="caution">
    <text evidence="3">The sequence shown here is derived from an EMBL/GenBank/DDBJ whole genome shotgun (WGS) entry which is preliminary data.</text>
</comment>
<keyword evidence="2" id="KW-0472">Membrane</keyword>
<evidence type="ECO:0000313" key="4">
    <source>
        <dbReference type="Proteomes" id="UP000523139"/>
    </source>
</evidence>
<feature type="compositionally biased region" description="Acidic residues" evidence="1">
    <location>
        <begin position="98"/>
        <end position="114"/>
    </location>
</feature>
<reference evidence="3 4" key="1">
    <citation type="submission" date="2020-04" db="EMBL/GenBank/DDBJ databases">
        <title>Nesterenkonia sp. nov., isolated from marine sediment.</title>
        <authorList>
            <person name="Zhang G."/>
        </authorList>
    </citation>
    <scope>NUCLEOTIDE SEQUENCE [LARGE SCALE GENOMIC DNA]</scope>
    <source>
        <strain evidence="3 4">MY13</strain>
    </source>
</reference>
<name>A0A7X8TJI0_9MICC</name>
<dbReference type="RefSeq" id="WP_168887146.1">
    <property type="nucleotide sequence ID" value="NZ_JABAHY010000004.1"/>
</dbReference>
<feature type="compositionally biased region" description="Pro residues" evidence="1">
    <location>
        <begin position="227"/>
        <end position="244"/>
    </location>
</feature>
<dbReference type="AlphaFoldDB" id="A0A7X8TJI0"/>
<feature type="compositionally biased region" description="Basic and acidic residues" evidence="1">
    <location>
        <begin position="1"/>
        <end position="10"/>
    </location>
</feature>
<feature type="transmembrane region" description="Helical" evidence="2">
    <location>
        <begin position="635"/>
        <end position="652"/>
    </location>
</feature>
<protein>
    <submittedName>
        <fullName evidence="3">Uncharacterized protein</fullName>
    </submittedName>
</protein>
<feature type="transmembrane region" description="Helical" evidence="2">
    <location>
        <begin position="584"/>
        <end position="603"/>
    </location>
</feature>
<evidence type="ECO:0000256" key="1">
    <source>
        <dbReference type="SAM" id="MobiDB-lite"/>
    </source>
</evidence>
<feature type="region of interest" description="Disordered" evidence="1">
    <location>
        <begin position="1"/>
        <end position="180"/>
    </location>
</feature>
<evidence type="ECO:0000256" key="2">
    <source>
        <dbReference type="SAM" id="Phobius"/>
    </source>
</evidence>
<sequence>MSEQSRHDADAPAESPVLAEEDGEPPREPETEPEIEETSGDDVSALDETTELEDTALHSEPADPDAEPVEVAAQAPEAEAGPDAEPDTPAAEAAPESESADADTPDGDADDEAEGQLTTGDSPAENTDDDAQDSEAQPVEENSEEADQETPVVLAEPPASTGVAPIITTSSGPERGLSGFFDTLDERAKKWWSGRKERKTGKLAQAAAEAEGTEPPAPVDSTELPAPEVPPASPVSFPEPPPAEQRPFAQLFTGMVPVVPPPPGTQSAEAAAEPQLTEPPLPEDGEAQAPSSALGADPESTTVLPAYRDQDEAPKLPRPGRREPEDAERKRNLIAQKAAAIEAATTDNPTVNHRTRGYIRTPEAGYEFADDEEDLYTYIPPYNMPSRDPDPEPNKWDLYRRIAVTVGAVMALISTMWMLGWFGSSEENPAILSGSGLKEIQSDGWFSGDYALLTPDHNWYWIWPAITLALGAHCAFQWRAPQESTPRQRRTGWFVAGSSALMLVVTASLYLGYFTLGLLASLAIAGLLTEAIRQFNLYTARNTTERRLTDAIVGLFYGFALVQAMSSISAWLTSRGWDIPGIPALLWALIGLLGCVWTAAFYSMTERGRITIALGLAWGLFWLIFPRILGEATSVWVAIGAAMGAFIVILATQSRRHRINHAERRAAMGRPLEDII</sequence>
<gene>
    <name evidence="3" type="ORF">HGQ17_06500</name>
</gene>
<dbReference type="CDD" id="cd06174">
    <property type="entry name" value="MFS"/>
    <property type="match status" value="1"/>
</dbReference>
<feature type="transmembrane region" description="Helical" evidence="2">
    <location>
        <begin position="610"/>
        <end position="629"/>
    </location>
</feature>
<feature type="transmembrane region" description="Helical" evidence="2">
    <location>
        <begin position="551"/>
        <end position="572"/>
    </location>
</feature>
<feature type="compositionally biased region" description="Polar residues" evidence="1">
    <location>
        <begin position="116"/>
        <end position="125"/>
    </location>
</feature>
<feature type="transmembrane region" description="Helical" evidence="2">
    <location>
        <begin position="402"/>
        <end position="422"/>
    </location>
</feature>
<feature type="compositionally biased region" description="Low complexity" evidence="1">
    <location>
        <begin position="87"/>
        <end position="97"/>
    </location>
</feature>
<feature type="compositionally biased region" description="Basic residues" evidence="1">
    <location>
        <begin position="192"/>
        <end position="201"/>
    </location>
</feature>
<feature type="transmembrane region" description="Helical" evidence="2">
    <location>
        <begin position="492"/>
        <end position="513"/>
    </location>
</feature>
<feature type="region of interest" description="Disordered" evidence="1">
    <location>
        <begin position="192"/>
        <end position="329"/>
    </location>
</feature>
<feature type="compositionally biased region" description="Low complexity" evidence="1">
    <location>
        <begin position="69"/>
        <end position="79"/>
    </location>
</feature>
<keyword evidence="2" id="KW-0812">Transmembrane</keyword>
<dbReference type="EMBL" id="JABAHY010000004">
    <property type="protein sequence ID" value="NLS09660.1"/>
    <property type="molecule type" value="Genomic_DNA"/>
</dbReference>